<protein>
    <submittedName>
        <fullName evidence="2">Fatty-acid amide hydrolase 2-like protein</fullName>
    </submittedName>
</protein>
<dbReference type="Gene3D" id="3.90.1300.10">
    <property type="entry name" value="Amidase signature (AS) domain"/>
    <property type="match status" value="1"/>
</dbReference>
<dbReference type="OrthoDB" id="6428749at2759"/>
<dbReference type="EMBL" id="NCKV01009433">
    <property type="protein sequence ID" value="RWS22222.1"/>
    <property type="molecule type" value="Genomic_DNA"/>
</dbReference>
<dbReference type="InterPro" id="IPR036928">
    <property type="entry name" value="AS_sf"/>
</dbReference>
<gene>
    <name evidence="2" type="ORF">B4U80_08135</name>
</gene>
<dbReference type="GO" id="GO:0016787">
    <property type="term" value="F:hydrolase activity"/>
    <property type="evidence" value="ECO:0007669"/>
    <property type="project" value="UniProtKB-KW"/>
</dbReference>
<dbReference type="InterPro" id="IPR052739">
    <property type="entry name" value="FAAH2"/>
</dbReference>
<evidence type="ECO:0000313" key="2">
    <source>
        <dbReference type="EMBL" id="RWS22222.1"/>
    </source>
</evidence>
<keyword evidence="2" id="KW-0378">Hydrolase</keyword>
<feature type="non-terminal residue" evidence="2">
    <location>
        <position position="266"/>
    </location>
</feature>
<dbReference type="PANTHER" id="PTHR43372">
    <property type="entry name" value="FATTY-ACID AMIDE HYDROLASE"/>
    <property type="match status" value="1"/>
</dbReference>
<accession>A0A443S3V9</accession>
<name>A0A443S3V9_9ACAR</name>
<dbReference type="AlphaFoldDB" id="A0A443S3V9"/>
<sequence>MFRYFKILIVVLISVVLRIYSYFFVKPRKNCIPPIDNEIFLKPAVVVANDIREGKLKSKDVVEIYLRRIQSVNKFINAIVDLNKNAVKEAEAIDEMVRRQNAGEESNGEVSIHDMPLLGVPVSTKDSVAIKGLLFTAGLYARRNTTADEDADIIKNLRKAGAIPIALTNVPELLMWSDSTNCIFGVTRNPYDLSRSPGGSTGGDAALLSSAGSVIGIGSDIAGSIRVPSFRCGIFGHKVTPKVMPENGRFPETSDLLLSLNTTGPM</sequence>
<organism evidence="2 3">
    <name type="scientific">Leptotrombidium deliense</name>
    <dbReference type="NCBI Taxonomy" id="299467"/>
    <lineage>
        <taxon>Eukaryota</taxon>
        <taxon>Metazoa</taxon>
        <taxon>Ecdysozoa</taxon>
        <taxon>Arthropoda</taxon>
        <taxon>Chelicerata</taxon>
        <taxon>Arachnida</taxon>
        <taxon>Acari</taxon>
        <taxon>Acariformes</taxon>
        <taxon>Trombidiformes</taxon>
        <taxon>Prostigmata</taxon>
        <taxon>Anystina</taxon>
        <taxon>Parasitengona</taxon>
        <taxon>Trombiculoidea</taxon>
        <taxon>Trombiculidae</taxon>
        <taxon>Leptotrombidium</taxon>
    </lineage>
</organism>
<reference evidence="2 3" key="1">
    <citation type="journal article" date="2018" name="Gigascience">
        <title>Genomes of trombidid mites reveal novel predicted allergens and laterally-transferred genes associated with secondary metabolism.</title>
        <authorList>
            <person name="Dong X."/>
            <person name="Chaisiri K."/>
            <person name="Xia D."/>
            <person name="Armstrong S.D."/>
            <person name="Fang Y."/>
            <person name="Donnelly M.J."/>
            <person name="Kadowaki T."/>
            <person name="McGarry J.W."/>
            <person name="Darby A.C."/>
            <person name="Makepeace B.L."/>
        </authorList>
    </citation>
    <scope>NUCLEOTIDE SEQUENCE [LARGE SCALE GENOMIC DNA]</scope>
    <source>
        <strain evidence="2">UoL-UT</strain>
    </source>
</reference>
<proteinExistence type="predicted"/>
<dbReference type="GO" id="GO:0012505">
    <property type="term" value="C:endomembrane system"/>
    <property type="evidence" value="ECO:0007669"/>
    <property type="project" value="TreeGrafter"/>
</dbReference>
<dbReference type="PANTHER" id="PTHR43372:SF4">
    <property type="entry name" value="FATTY-ACID AMIDE HYDROLASE 2"/>
    <property type="match status" value="1"/>
</dbReference>
<comment type="caution">
    <text evidence="2">The sequence shown here is derived from an EMBL/GenBank/DDBJ whole genome shotgun (WGS) entry which is preliminary data.</text>
</comment>
<feature type="domain" description="Amidase" evidence="1">
    <location>
        <begin position="60"/>
        <end position="266"/>
    </location>
</feature>
<evidence type="ECO:0000313" key="3">
    <source>
        <dbReference type="Proteomes" id="UP000288716"/>
    </source>
</evidence>
<dbReference type="VEuPathDB" id="VectorBase:LDEU009818"/>
<dbReference type="Pfam" id="PF01425">
    <property type="entry name" value="Amidase"/>
    <property type="match status" value="1"/>
</dbReference>
<evidence type="ECO:0000259" key="1">
    <source>
        <dbReference type="Pfam" id="PF01425"/>
    </source>
</evidence>
<dbReference type="InterPro" id="IPR023631">
    <property type="entry name" value="Amidase_dom"/>
</dbReference>
<dbReference type="Proteomes" id="UP000288716">
    <property type="component" value="Unassembled WGS sequence"/>
</dbReference>
<dbReference type="STRING" id="299467.A0A443S3V9"/>
<dbReference type="SUPFAM" id="SSF75304">
    <property type="entry name" value="Amidase signature (AS) enzymes"/>
    <property type="match status" value="1"/>
</dbReference>
<keyword evidence="3" id="KW-1185">Reference proteome</keyword>